<comment type="caution">
    <text evidence="8">The sequence shown here is derived from an EMBL/GenBank/DDBJ whole genome shotgun (WGS) entry which is preliminary data.</text>
</comment>
<keyword evidence="2 5" id="KW-0479">Metal-binding</keyword>
<gene>
    <name evidence="8" type="ORF">A3K89_09830</name>
</gene>
<evidence type="ECO:0000259" key="7">
    <source>
        <dbReference type="PROSITE" id="PS50905"/>
    </source>
</evidence>
<keyword evidence="4 5" id="KW-0408">Iron</keyword>
<feature type="binding site" evidence="5">
    <location>
        <position position="134"/>
    </location>
    <ligand>
        <name>Fe cation</name>
        <dbReference type="ChEBI" id="CHEBI:24875"/>
        <label>1</label>
    </ligand>
</feature>
<reference evidence="8 9" key="1">
    <citation type="submission" date="2016-03" db="EMBL/GenBank/DDBJ databases">
        <title>Genome sequence of Rhodococcus kyotonensis KB10.</title>
        <authorList>
            <person name="Jeong H."/>
            <person name="Hong C.E."/>
            <person name="Jo S.H."/>
            <person name="Park J.M."/>
        </authorList>
    </citation>
    <scope>NUCLEOTIDE SEQUENCE [LARGE SCALE GENOMIC DNA]</scope>
    <source>
        <strain evidence="8 9">KB10</strain>
    </source>
</reference>
<dbReference type="Proteomes" id="UP000077519">
    <property type="component" value="Unassembled WGS sequence"/>
</dbReference>
<dbReference type="GO" id="GO:0004322">
    <property type="term" value="F:ferroxidase activity"/>
    <property type="evidence" value="ECO:0007669"/>
    <property type="project" value="TreeGrafter"/>
</dbReference>
<organism evidence="8 9">
    <name type="scientific">Rhodococcoides kyotonense</name>
    <dbReference type="NCBI Taxonomy" id="398843"/>
    <lineage>
        <taxon>Bacteria</taxon>
        <taxon>Bacillati</taxon>
        <taxon>Actinomycetota</taxon>
        <taxon>Actinomycetes</taxon>
        <taxon>Mycobacteriales</taxon>
        <taxon>Nocardiaceae</taxon>
        <taxon>Rhodococcoides</taxon>
    </lineage>
</organism>
<dbReference type="InterPro" id="IPR008331">
    <property type="entry name" value="Ferritin_DPS_dom"/>
</dbReference>
<protein>
    <recommendedName>
        <fullName evidence="6">Ferritin</fullName>
    </recommendedName>
</protein>
<keyword evidence="9" id="KW-1185">Reference proteome</keyword>
<evidence type="ECO:0000256" key="5">
    <source>
        <dbReference type="PIRSR" id="PIRSR601519-1"/>
    </source>
</evidence>
<feature type="binding site" evidence="5">
    <location>
        <position position="24"/>
    </location>
    <ligand>
        <name>Fe cation</name>
        <dbReference type="ChEBI" id="CHEBI:24875"/>
        <label>1</label>
    </ligand>
</feature>
<dbReference type="SUPFAM" id="SSF47240">
    <property type="entry name" value="Ferritin-like"/>
    <property type="match status" value="1"/>
</dbReference>
<dbReference type="GO" id="GO:0008199">
    <property type="term" value="F:ferric iron binding"/>
    <property type="evidence" value="ECO:0007669"/>
    <property type="project" value="InterPro"/>
</dbReference>
<evidence type="ECO:0000256" key="3">
    <source>
        <dbReference type="ARBA" id="ARBA00023002"/>
    </source>
</evidence>
<evidence type="ECO:0000313" key="9">
    <source>
        <dbReference type="Proteomes" id="UP000077519"/>
    </source>
</evidence>
<dbReference type="InterPro" id="IPR009040">
    <property type="entry name" value="Ferritin-like_diiron"/>
</dbReference>
<dbReference type="GO" id="GO:0006826">
    <property type="term" value="P:iron ion transport"/>
    <property type="evidence" value="ECO:0007669"/>
    <property type="project" value="InterPro"/>
</dbReference>
<name>A0A177Y942_9NOCA</name>
<dbReference type="InterPro" id="IPR012347">
    <property type="entry name" value="Ferritin-like"/>
</dbReference>
<dbReference type="EMBL" id="LVHI01000032">
    <property type="protein sequence ID" value="OAK51961.1"/>
    <property type="molecule type" value="Genomic_DNA"/>
</dbReference>
<proteinExistence type="predicted"/>
<dbReference type="PANTHER" id="PTHR11431">
    <property type="entry name" value="FERRITIN"/>
    <property type="match status" value="1"/>
</dbReference>
<evidence type="ECO:0000313" key="8">
    <source>
        <dbReference type="EMBL" id="OAK51961.1"/>
    </source>
</evidence>
<dbReference type="Gene3D" id="1.20.1260.10">
    <property type="match status" value="1"/>
</dbReference>
<feature type="binding site" evidence="5">
    <location>
        <position position="101"/>
    </location>
    <ligand>
        <name>Fe cation</name>
        <dbReference type="ChEBI" id="CHEBI:24875"/>
        <label>1</label>
    </ligand>
</feature>
<feature type="binding site" evidence="5">
    <location>
        <position position="60"/>
    </location>
    <ligand>
        <name>Fe cation</name>
        <dbReference type="ChEBI" id="CHEBI:24875"/>
        <label>1</label>
    </ligand>
</feature>
<dbReference type="InterPro" id="IPR001519">
    <property type="entry name" value="Ferritin"/>
</dbReference>
<dbReference type="GO" id="GO:0006879">
    <property type="term" value="P:intracellular iron ion homeostasis"/>
    <property type="evidence" value="ECO:0007669"/>
    <property type="project" value="UniProtKB-KW"/>
</dbReference>
<dbReference type="Pfam" id="PF00210">
    <property type="entry name" value="Ferritin"/>
    <property type="match status" value="1"/>
</dbReference>
<evidence type="ECO:0000256" key="2">
    <source>
        <dbReference type="ARBA" id="ARBA00022723"/>
    </source>
</evidence>
<sequence>MSADIKETTHSKFHALLRDQVRNEFNASHQYIATAVYFANVDLPQLAKHFYAQAVEERNHAMMIIQYFLDRDITVELTGVDAAKTVFTDAREPIALALAQEETVTEQIVNLASTAREEGDYLGEQFMQWFLKEQVEEVASMKTLLNVADRAGHNLFDLEQFVAREYSNNVPSDTGAPKAAGGAI</sequence>
<feature type="binding site" evidence="5">
    <location>
        <position position="57"/>
    </location>
    <ligand>
        <name>Fe cation</name>
        <dbReference type="ChEBI" id="CHEBI:24875"/>
        <label>1</label>
    </ligand>
</feature>
<keyword evidence="3" id="KW-0560">Oxidoreductase</keyword>
<evidence type="ECO:0000256" key="4">
    <source>
        <dbReference type="ARBA" id="ARBA00023004"/>
    </source>
</evidence>
<feature type="domain" description="Ferritin-like diiron" evidence="7">
    <location>
        <begin position="7"/>
        <end position="152"/>
    </location>
</feature>
<keyword evidence="1 6" id="KW-0409">Iron storage</keyword>
<dbReference type="PROSITE" id="PS50905">
    <property type="entry name" value="FERRITIN_LIKE"/>
    <property type="match status" value="1"/>
</dbReference>
<dbReference type="AlphaFoldDB" id="A0A177Y942"/>
<evidence type="ECO:0000256" key="6">
    <source>
        <dbReference type="RuleBase" id="RU361145"/>
    </source>
</evidence>
<dbReference type="InterPro" id="IPR009078">
    <property type="entry name" value="Ferritin-like_SF"/>
</dbReference>
<accession>A0A177Y942</accession>
<dbReference type="InterPro" id="IPR041719">
    <property type="entry name" value="Ferritin_prok"/>
</dbReference>
<dbReference type="GO" id="GO:0008198">
    <property type="term" value="F:ferrous iron binding"/>
    <property type="evidence" value="ECO:0007669"/>
    <property type="project" value="TreeGrafter"/>
</dbReference>
<dbReference type="GO" id="GO:0005829">
    <property type="term" value="C:cytosol"/>
    <property type="evidence" value="ECO:0007669"/>
    <property type="project" value="TreeGrafter"/>
</dbReference>
<dbReference type="RefSeq" id="WP_068429902.1">
    <property type="nucleotide sequence ID" value="NZ_LVHI01000032.1"/>
</dbReference>
<dbReference type="PANTHER" id="PTHR11431:SF127">
    <property type="entry name" value="BACTERIAL NON-HEME FERRITIN"/>
    <property type="match status" value="1"/>
</dbReference>
<dbReference type="CDD" id="cd01055">
    <property type="entry name" value="Nonheme_Ferritin"/>
    <property type="match status" value="1"/>
</dbReference>
<evidence type="ECO:0000256" key="1">
    <source>
        <dbReference type="ARBA" id="ARBA00022434"/>
    </source>
</evidence>